<dbReference type="OrthoDB" id="7951056at2"/>
<evidence type="ECO:0000256" key="1">
    <source>
        <dbReference type="SAM" id="MobiDB-lite"/>
    </source>
</evidence>
<dbReference type="EMBL" id="LAJE02000222">
    <property type="protein sequence ID" value="OEO30229.1"/>
    <property type="molecule type" value="Genomic_DNA"/>
</dbReference>
<protein>
    <recommendedName>
        <fullName evidence="4">DUF1127 domain-containing protein</fullName>
    </recommendedName>
</protein>
<evidence type="ECO:0000313" key="3">
    <source>
        <dbReference type="Proteomes" id="UP000095463"/>
    </source>
</evidence>
<sequence length="90" mass="10267">MVHLLSSERPSMAAASSTPLRALVNWFAKVRAARARRVAFESLLDYDTARLEDLGINRQDLFEALDSPSQRPGYKLQQKRAESSRHWLNP</sequence>
<name>A0A1E5XNT6_9HYPH</name>
<feature type="region of interest" description="Disordered" evidence="1">
    <location>
        <begin position="67"/>
        <end position="90"/>
    </location>
</feature>
<organism evidence="2 3">
    <name type="scientific">Devosia insulae DS-56</name>
    <dbReference type="NCBI Taxonomy" id="1116389"/>
    <lineage>
        <taxon>Bacteria</taxon>
        <taxon>Pseudomonadati</taxon>
        <taxon>Pseudomonadota</taxon>
        <taxon>Alphaproteobacteria</taxon>
        <taxon>Hyphomicrobiales</taxon>
        <taxon>Devosiaceae</taxon>
        <taxon>Devosia</taxon>
    </lineage>
</organism>
<evidence type="ECO:0000313" key="2">
    <source>
        <dbReference type="EMBL" id="OEO30229.1"/>
    </source>
</evidence>
<comment type="caution">
    <text evidence="2">The sequence shown here is derived from an EMBL/GenBank/DDBJ whole genome shotgun (WGS) entry which is preliminary data.</text>
</comment>
<proteinExistence type="predicted"/>
<dbReference type="Proteomes" id="UP000095463">
    <property type="component" value="Unassembled WGS sequence"/>
</dbReference>
<accession>A0A1E5XNT6</accession>
<keyword evidence="3" id="KW-1185">Reference proteome</keyword>
<dbReference type="RefSeq" id="WP_069910574.1">
    <property type="nucleotide sequence ID" value="NZ_LAJE02000222.1"/>
</dbReference>
<reference evidence="2 3" key="1">
    <citation type="journal article" date="2015" name="Genome Announc.">
        <title>Genome Assemblies of Three Soil-Associated Devosia species: D. insulae, D. limi, and D. soli.</title>
        <authorList>
            <person name="Hassan Y.I."/>
            <person name="Lepp D."/>
            <person name="Zhou T."/>
        </authorList>
    </citation>
    <scope>NUCLEOTIDE SEQUENCE [LARGE SCALE GENOMIC DNA]</scope>
    <source>
        <strain evidence="2 3">DS-56</strain>
    </source>
</reference>
<feature type="compositionally biased region" description="Basic and acidic residues" evidence="1">
    <location>
        <begin position="79"/>
        <end position="90"/>
    </location>
</feature>
<evidence type="ECO:0008006" key="4">
    <source>
        <dbReference type="Google" id="ProtNLM"/>
    </source>
</evidence>
<gene>
    <name evidence="2" type="ORF">VW23_022535</name>
</gene>
<dbReference type="AlphaFoldDB" id="A0A1E5XNT6"/>